<evidence type="ECO:0000313" key="2">
    <source>
        <dbReference type="Proteomes" id="UP001212997"/>
    </source>
</evidence>
<keyword evidence="2" id="KW-1185">Reference proteome</keyword>
<accession>A0AAD5UV41</accession>
<evidence type="ECO:0000313" key="1">
    <source>
        <dbReference type="EMBL" id="KAJ3478382.1"/>
    </source>
</evidence>
<sequence length="206" mass="23618">MSKPGPIQNALALEIKDMAYNNPASIVVRLSHTHQIGLGKLREFVRALVLVLNELYKEKRDNEWYNLTSTGLFGHLLDIASEEMVEKSGIYGTDEFNVLAATVGSIMTCTHTFFSYLWWNAEGEEPNHFRALNYGDSAWKLEGTPQFELYRPVVHSLLKRLSTVWRVFLRTDVDAPGENSLDWAPHYSKLYAEIALVQVRLHMLYQ</sequence>
<dbReference type="Proteomes" id="UP001212997">
    <property type="component" value="Unassembled WGS sequence"/>
</dbReference>
<proteinExistence type="predicted"/>
<gene>
    <name evidence="1" type="ORF">NLI96_g9797</name>
</gene>
<dbReference type="EMBL" id="JANAWD010000515">
    <property type="protein sequence ID" value="KAJ3478382.1"/>
    <property type="molecule type" value="Genomic_DNA"/>
</dbReference>
<protein>
    <submittedName>
        <fullName evidence="1">Uncharacterized protein</fullName>
    </submittedName>
</protein>
<name>A0AAD5UV41_9APHY</name>
<dbReference type="AlphaFoldDB" id="A0AAD5UV41"/>
<organism evidence="1 2">
    <name type="scientific">Meripilus lineatus</name>
    <dbReference type="NCBI Taxonomy" id="2056292"/>
    <lineage>
        <taxon>Eukaryota</taxon>
        <taxon>Fungi</taxon>
        <taxon>Dikarya</taxon>
        <taxon>Basidiomycota</taxon>
        <taxon>Agaricomycotina</taxon>
        <taxon>Agaricomycetes</taxon>
        <taxon>Polyporales</taxon>
        <taxon>Meripilaceae</taxon>
        <taxon>Meripilus</taxon>
    </lineage>
</organism>
<reference evidence="1" key="1">
    <citation type="submission" date="2022-07" db="EMBL/GenBank/DDBJ databases">
        <title>Genome Sequence of Physisporinus lineatus.</title>
        <authorList>
            <person name="Buettner E."/>
        </authorList>
    </citation>
    <scope>NUCLEOTIDE SEQUENCE</scope>
    <source>
        <strain evidence="1">VT162</strain>
    </source>
</reference>
<comment type="caution">
    <text evidence="1">The sequence shown here is derived from an EMBL/GenBank/DDBJ whole genome shotgun (WGS) entry which is preliminary data.</text>
</comment>